<comment type="caution">
    <text evidence="2">The sequence shown here is derived from an EMBL/GenBank/DDBJ whole genome shotgun (WGS) entry which is preliminary data.</text>
</comment>
<evidence type="ECO:0000256" key="1">
    <source>
        <dbReference type="SAM" id="SignalP"/>
    </source>
</evidence>
<feature type="chain" id="PRO_5041960745" evidence="1">
    <location>
        <begin position="23"/>
        <end position="322"/>
    </location>
</feature>
<reference evidence="2" key="1">
    <citation type="submission" date="2023-02" db="EMBL/GenBank/DDBJ databases">
        <title>Genome of toxic invasive species Heracleum sosnowskyi carries increased number of genes despite the absence of recent whole-genome duplications.</title>
        <authorList>
            <person name="Schelkunov M."/>
            <person name="Shtratnikova V."/>
            <person name="Makarenko M."/>
            <person name="Klepikova A."/>
            <person name="Omelchenko D."/>
            <person name="Novikova G."/>
            <person name="Obukhova E."/>
            <person name="Bogdanov V."/>
            <person name="Penin A."/>
            <person name="Logacheva M."/>
        </authorList>
    </citation>
    <scope>NUCLEOTIDE SEQUENCE</scope>
    <source>
        <strain evidence="2">Hsosn_3</strain>
        <tissue evidence="2">Leaf</tissue>
    </source>
</reference>
<dbReference type="AlphaFoldDB" id="A0AAD8IV31"/>
<feature type="signal peptide" evidence="1">
    <location>
        <begin position="1"/>
        <end position="22"/>
    </location>
</feature>
<evidence type="ECO:0000313" key="2">
    <source>
        <dbReference type="EMBL" id="KAK1392480.1"/>
    </source>
</evidence>
<reference evidence="2" key="2">
    <citation type="submission" date="2023-05" db="EMBL/GenBank/DDBJ databases">
        <authorList>
            <person name="Schelkunov M.I."/>
        </authorList>
    </citation>
    <scope>NUCLEOTIDE SEQUENCE</scope>
    <source>
        <strain evidence="2">Hsosn_3</strain>
        <tissue evidence="2">Leaf</tissue>
    </source>
</reference>
<evidence type="ECO:0000313" key="3">
    <source>
        <dbReference type="Proteomes" id="UP001237642"/>
    </source>
</evidence>
<sequence>MAMVIALLKVVELLHSGTVSLSYPVAFGVNKCGEEDHKDLEYEIVIIEGGKRQGNPVEDIKYMEELIFDYVLCFPQFTNYDGDLETPRLPFGFRNLRDNMIATMEYKASVKANRTSNFSIIAVNTQLPLTKGYLIKPSTADNFSLKNHVLVPLDRNNDGREYETTLEAWLSEYETIHSELFRVKVSSFGKLHQIVQPTIKGLVMVIALLKVVELLHSGTVSLSYPVAFGVNKFGEEDHKDLEYEIVIIEGGERQGLSYYNLPDMPGIRAPDPITTFPDMPGIGNMCSVKFGKDAKYLAAGTVDWNILLFGLPEEDNLLESEH</sequence>
<proteinExistence type="predicted"/>
<organism evidence="2 3">
    <name type="scientific">Heracleum sosnowskyi</name>
    <dbReference type="NCBI Taxonomy" id="360622"/>
    <lineage>
        <taxon>Eukaryota</taxon>
        <taxon>Viridiplantae</taxon>
        <taxon>Streptophyta</taxon>
        <taxon>Embryophyta</taxon>
        <taxon>Tracheophyta</taxon>
        <taxon>Spermatophyta</taxon>
        <taxon>Magnoliopsida</taxon>
        <taxon>eudicotyledons</taxon>
        <taxon>Gunneridae</taxon>
        <taxon>Pentapetalae</taxon>
        <taxon>asterids</taxon>
        <taxon>campanulids</taxon>
        <taxon>Apiales</taxon>
        <taxon>Apiaceae</taxon>
        <taxon>Apioideae</taxon>
        <taxon>apioid superclade</taxon>
        <taxon>Tordylieae</taxon>
        <taxon>Tordyliinae</taxon>
        <taxon>Heracleum</taxon>
    </lineage>
</organism>
<name>A0AAD8IV31_9APIA</name>
<protein>
    <submittedName>
        <fullName evidence="2">Uncharacterized protein</fullName>
    </submittedName>
</protein>
<keyword evidence="3" id="KW-1185">Reference proteome</keyword>
<dbReference type="EMBL" id="JAUIZM010000003">
    <property type="protein sequence ID" value="KAK1392480.1"/>
    <property type="molecule type" value="Genomic_DNA"/>
</dbReference>
<keyword evidence="1" id="KW-0732">Signal</keyword>
<accession>A0AAD8IV31</accession>
<gene>
    <name evidence="2" type="ORF">POM88_011536</name>
</gene>
<dbReference type="Proteomes" id="UP001237642">
    <property type="component" value="Unassembled WGS sequence"/>
</dbReference>